<proteinExistence type="predicted"/>
<gene>
    <name evidence="1" type="ORF">ASJ82_07080</name>
    <name evidence="2" type="ORF">MSCUN_03450</name>
</gene>
<organism evidence="1 3">
    <name type="scientific">Methanosphaera cuniculi</name>
    <dbReference type="NCBI Taxonomy" id="1077256"/>
    <lineage>
        <taxon>Archaea</taxon>
        <taxon>Methanobacteriati</taxon>
        <taxon>Methanobacteriota</taxon>
        <taxon>Methanomada group</taxon>
        <taxon>Methanobacteria</taxon>
        <taxon>Methanobacteriales</taxon>
        <taxon>Methanobacteriaceae</taxon>
        <taxon>Methanosphaera</taxon>
    </lineage>
</organism>
<evidence type="ECO:0000313" key="1">
    <source>
        <dbReference type="EMBL" id="PAV06875.1"/>
    </source>
</evidence>
<comment type="caution">
    <text evidence="1">The sequence shown here is derived from an EMBL/GenBank/DDBJ whole genome shotgun (WGS) entry which is preliminary data.</text>
</comment>
<evidence type="ECO:0000313" key="3">
    <source>
        <dbReference type="Proteomes" id="UP000217528"/>
    </source>
</evidence>
<reference evidence="2 4" key="1">
    <citation type="submission" date="2016-04" db="EMBL/GenBank/DDBJ databases">
        <title>Genome sequence of Methanosphaera cuniculi DSM 4103.</title>
        <authorList>
            <person name="Poehlein A."/>
            <person name="Seedorf H."/>
            <person name="Daniel R."/>
        </authorList>
    </citation>
    <scope>NUCLEOTIDE SEQUENCE [LARGE SCALE GENOMIC DNA]</scope>
    <source>
        <strain evidence="2 4">DSM 4103</strain>
    </source>
</reference>
<dbReference type="Proteomes" id="UP000217528">
    <property type="component" value="Unassembled WGS sequence"/>
</dbReference>
<sequence>METILGFNDDGLFVQYTGKITKKVVKRKIKEKVYSSTQYHISVPLPLVNFIDSDVIFMNQISKTKYSLSLNEEEESIRLTFRKSKSQSKKYAHYLLTLPKKFFSFLDYEFVDDMVMNILVYVKDGNIHIDLSL</sequence>
<dbReference type="AlphaFoldDB" id="A0A2A2HBZ0"/>
<accession>A0A2A2HBZ0</accession>
<evidence type="ECO:0000313" key="4">
    <source>
        <dbReference type="Proteomes" id="UP000246004"/>
    </source>
</evidence>
<keyword evidence="3" id="KW-1185">Reference proteome</keyword>
<reference evidence="1 3" key="2">
    <citation type="journal article" date="2017" name="BMC Genomics">
        <title>Genomic analysis of methanogenic archaea reveals a shift towards energy conservation.</title>
        <authorList>
            <person name="Gilmore S.P."/>
            <person name="Henske J.K."/>
            <person name="Sexton J.A."/>
            <person name="Solomon K.V."/>
            <person name="Seppala S."/>
            <person name="Yoo J.I."/>
            <person name="Huyett L.M."/>
            <person name="Pressman A."/>
            <person name="Cogan J.Z."/>
            <person name="Kivenson V."/>
            <person name="Peng X."/>
            <person name="Tan Y."/>
            <person name="Valentine D.L."/>
            <person name="O'Malley M.A."/>
        </authorList>
    </citation>
    <scope>NUCLEOTIDE SEQUENCE [LARGE SCALE GENOMIC DNA]</scope>
    <source>
        <strain evidence="1 3">1R-7</strain>
    </source>
</reference>
<dbReference type="EMBL" id="LMVN01000024">
    <property type="protein sequence ID" value="PAV06875.1"/>
    <property type="molecule type" value="Genomic_DNA"/>
</dbReference>
<dbReference type="RefSeq" id="WP_095609050.1">
    <property type="nucleotide sequence ID" value="NZ_LMVN01000024.1"/>
</dbReference>
<evidence type="ECO:0000313" key="2">
    <source>
        <dbReference type="EMBL" id="PWL08632.1"/>
    </source>
</evidence>
<dbReference type="Proteomes" id="UP000246004">
    <property type="component" value="Unassembled WGS sequence"/>
</dbReference>
<name>A0A2A2HBZ0_9EURY</name>
<protein>
    <submittedName>
        <fullName evidence="1">Uncharacterized protein</fullName>
    </submittedName>
</protein>
<dbReference type="EMBL" id="LWMS01000010">
    <property type="protein sequence ID" value="PWL08632.1"/>
    <property type="molecule type" value="Genomic_DNA"/>
</dbReference>